<dbReference type="Proteomes" id="UP001283361">
    <property type="component" value="Unassembled WGS sequence"/>
</dbReference>
<protein>
    <submittedName>
        <fullName evidence="1">Uncharacterized protein</fullName>
    </submittedName>
</protein>
<evidence type="ECO:0000313" key="2">
    <source>
        <dbReference type="Proteomes" id="UP001283361"/>
    </source>
</evidence>
<dbReference type="EMBL" id="JAWDGP010007921">
    <property type="protein sequence ID" value="KAK3700172.1"/>
    <property type="molecule type" value="Genomic_DNA"/>
</dbReference>
<evidence type="ECO:0000313" key="1">
    <source>
        <dbReference type="EMBL" id="KAK3700172.1"/>
    </source>
</evidence>
<comment type="caution">
    <text evidence="1">The sequence shown here is derived from an EMBL/GenBank/DDBJ whole genome shotgun (WGS) entry which is preliminary data.</text>
</comment>
<dbReference type="AlphaFoldDB" id="A0AAE0XPV1"/>
<keyword evidence="2" id="KW-1185">Reference proteome</keyword>
<reference evidence="1" key="1">
    <citation type="journal article" date="2023" name="G3 (Bethesda)">
        <title>A reference genome for the long-term kleptoplast-retaining sea slug Elysia crispata morphotype clarki.</title>
        <authorList>
            <person name="Eastman K.E."/>
            <person name="Pendleton A.L."/>
            <person name="Shaikh M.A."/>
            <person name="Suttiyut T."/>
            <person name="Ogas R."/>
            <person name="Tomko P."/>
            <person name="Gavelis G."/>
            <person name="Widhalm J.R."/>
            <person name="Wisecaver J.H."/>
        </authorList>
    </citation>
    <scope>NUCLEOTIDE SEQUENCE</scope>
    <source>
        <strain evidence="1">ECLA1</strain>
    </source>
</reference>
<sequence length="241" mass="27523">MRYSTASFVSHVIDTGNNANENRRYASPFHKGDLRVHSNKTQEGKMISTFPDYIMLKEVKATVVMVMGTKYRFTSRIISNTDYRHSKGYFVKTGAFTSPSQSEDDLPHRIRSACSVPIPLFRKSDSHRRLCSVYGSGEGYGRLIKTLFNYTLGGSLSAPILSNQALIDDWDKLAAYEHKAICLKVPIIVIEEPSDEDEKNNADKEENDSNDYDYVLEMYHDNQDVLCEWEDILQDLRVTDL</sequence>
<name>A0AAE0XPV1_9GAST</name>
<gene>
    <name evidence="1" type="ORF">RRG08_047595</name>
</gene>
<organism evidence="1 2">
    <name type="scientific">Elysia crispata</name>
    <name type="common">lettuce slug</name>
    <dbReference type="NCBI Taxonomy" id="231223"/>
    <lineage>
        <taxon>Eukaryota</taxon>
        <taxon>Metazoa</taxon>
        <taxon>Spiralia</taxon>
        <taxon>Lophotrochozoa</taxon>
        <taxon>Mollusca</taxon>
        <taxon>Gastropoda</taxon>
        <taxon>Heterobranchia</taxon>
        <taxon>Euthyneura</taxon>
        <taxon>Panpulmonata</taxon>
        <taxon>Sacoglossa</taxon>
        <taxon>Placobranchoidea</taxon>
        <taxon>Plakobranchidae</taxon>
        <taxon>Elysia</taxon>
    </lineage>
</organism>
<accession>A0AAE0XPV1</accession>
<proteinExistence type="predicted"/>